<dbReference type="InterPro" id="IPR009003">
    <property type="entry name" value="Peptidase_S1_PA"/>
</dbReference>
<sequence length="406" mass="45158">MKSALKYLSKQNKHKSQQQKSQHQKLQLQTEGNRHSDMNFVCSDEDIETDGQSTQLHNKIGSVFECVIDSNPISVQNGMCLIGKTGSARSIGDDTPSQNLIPSNEMTNRYSQSDLHTNLVPCIKHPGHERFIPIIKLNSYHFPENFQTESWVKLIRLKAVDVVRLVVSCTSKNRPEELSLTNVKDVRYGTGTAFLYKMDKTEQCDCTVATAGHSVSGLFRVMTASHVVFDDEEAKNTTVEFFYDSADTSTVIRGWGVRVCHIDVMRNRSIIECQTHDLNLCQRLTHALKERNHLIAKELEPHIVSVLTSVIISHPHGMCKQVTFGKLKEMKEYGVARTTKEGVMLIDCMLTYDTPTCPGTGGGPVNVIGGGTTCYAFAPHCASKGNDENISGLGWTRVSLTPIEPL</sequence>
<feature type="region of interest" description="Disordered" evidence="1">
    <location>
        <begin position="1"/>
        <end position="34"/>
    </location>
</feature>
<protein>
    <recommendedName>
        <fullName evidence="3">Peptidase S1 domain-containing protein</fullName>
    </recommendedName>
</protein>
<dbReference type="AlphaFoldDB" id="A0A0B7BC95"/>
<organism evidence="2">
    <name type="scientific">Arion vulgaris</name>
    <dbReference type="NCBI Taxonomy" id="1028688"/>
    <lineage>
        <taxon>Eukaryota</taxon>
        <taxon>Metazoa</taxon>
        <taxon>Spiralia</taxon>
        <taxon>Lophotrochozoa</taxon>
        <taxon>Mollusca</taxon>
        <taxon>Gastropoda</taxon>
        <taxon>Heterobranchia</taxon>
        <taxon>Euthyneura</taxon>
        <taxon>Panpulmonata</taxon>
        <taxon>Eupulmonata</taxon>
        <taxon>Stylommatophora</taxon>
        <taxon>Helicina</taxon>
        <taxon>Arionoidea</taxon>
        <taxon>Arionidae</taxon>
        <taxon>Arion</taxon>
    </lineage>
</organism>
<evidence type="ECO:0000313" key="2">
    <source>
        <dbReference type="EMBL" id="CEK89760.1"/>
    </source>
</evidence>
<feature type="compositionally biased region" description="Low complexity" evidence="1">
    <location>
        <begin position="18"/>
        <end position="29"/>
    </location>
</feature>
<name>A0A0B7BC95_9EUPU</name>
<dbReference type="SUPFAM" id="SSF50494">
    <property type="entry name" value="Trypsin-like serine proteases"/>
    <property type="match status" value="1"/>
</dbReference>
<evidence type="ECO:0000256" key="1">
    <source>
        <dbReference type="SAM" id="MobiDB-lite"/>
    </source>
</evidence>
<accession>A0A0B7BC95</accession>
<evidence type="ECO:0008006" key="3">
    <source>
        <dbReference type="Google" id="ProtNLM"/>
    </source>
</evidence>
<dbReference type="EMBL" id="HACG01042895">
    <property type="protein sequence ID" value="CEK89760.1"/>
    <property type="molecule type" value="Transcribed_RNA"/>
</dbReference>
<gene>
    <name evidence="2" type="primary">ORF172742</name>
</gene>
<proteinExistence type="predicted"/>
<reference evidence="2" key="1">
    <citation type="submission" date="2014-12" db="EMBL/GenBank/DDBJ databases">
        <title>Insight into the proteome of Arion vulgaris.</title>
        <authorList>
            <person name="Aradska J."/>
            <person name="Bulat T."/>
            <person name="Smidak R."/>
            <person name="Sarate P."/>
            <person name="Gangsoo J."/>
            <person name="Sialana F."/>
            <person name="Bilban M."/>
            <person name="Lubec G."/>
        </authorList>
    </citation>
    <scope>NUCLEOTIDE SEQUENCE</scope>
    <source>
        <tissue evidence="2">Skin</tissue>
    </source>
</reference>